<dbReference type="RefSeq" id="WP_344189819.1">
    <property type="nucleotide sequence ID" value="NZ_BAAARN010000001.1"/>
</dbReference>
<proteinExistence type="inferred from homology"/>
<dbReference type="Proteomes" id="UP001501326">
    <property type="component" value="Unassembled WGS sequence"/>
</dbReference>
<dbReference type="EMBL" id="BAAARN010000001">
    <property type="protein sequence ID" value="GAA2731236.1"/>
    <property type="molecule type" value="Genomic_DNA"/>
</dbReference>
<dbReference type="PROSITE" id="PS00455">
    <property type="entry name" value="AMP_BINDING"/>
    <property type="match status" value="1"/>
</dbReference>
<dbReference type="GO" id="GO:0016874">
    <property type="term" value="F:ligase activity"/>
    <property type="evidence" value="ECO:0007669"/>
    <property type="project" value="UniProtKB-KW"/>
</dbReference>
<dbReference type="Gene3D" id="3.40.50.12780">
    <property type="entry name" value="N-terminal domain of ligase-like"/>
    <property type="match status" value="1"/>
</dbReference>
<evidence type="ECO:0000256" key="5">
    <source>
        <dbReference type="SAM" id="MobiDB-lite"/>
    </source>
</evidence>
<evidence type="ECO:0000256" key="1">
    <source>
        <dbReference type="ARBA" id="ARBA00006432"/>
    </source>
</evidence>
<sequence length="526" mass="56506">MYEHLDDPRHWTLPEVVDAQAAARGEDTFLTVLGEGELTYAAAAREARSVAARWSALGVRPGDAVAVLLPSGLDFVRLWLGLGRLGAVLVPVNTALTGDFLAHQLRQSGARVVVAGGDALAAVREVLPDLPGVRLVTHEGFDESGDEPGDEPGDEEGWDGPLPTASDTACVIFTSGTTGPSKGVLMPHAHCYLFGRGTIEGLGLTSADRYYVTMPLFHANGLFMQLYATLIAGAHAVLRPRFSASAWLADIREHRCTVTNTLGAMSQFVIAQPPADTDTDHALRVICPVPNPPAHEAAWRERFGVAEVVTAYGMTEVNIPLYGRLGTTRPGTAGVALDRFFEVSVREPDTDLPVATGDVGEIMVRPRIPSGFMSGYLGQPEATVAAWRSFWFHTGDSGTMDEDGWVTFVDRTKDCIRRRGENISSYEVESAVADLAGVAEVAAYAVPAGAEGTEDEVMLAVVPEDGICLTPEAVAGHADRVLPRFARPRYVEILAELPRTPTAKVRKQELRTRAVTAATWDRDAQT</sequence>
<reference evidence="9" key="1">
    <citation type="journal article" date="2019" name="Int. J. Syst. Evol. Microbiol.">
        <title>The Global Catalogue of Microorganisms (GCM) 10K type strain sequencing project: providing services to taxonomists for standard genome sequencing and annotation.</title>
        <authorList>
            <consortium name="The Broad Institute Genomics Platform"/>
            <consortium name="The Broad Institute Genome Sequencing Center for Infectious Disease"/>
            <person name="Wu L."/>
            <person name="Ma J."/>
        </authorList>
    </citation>
    <scope>NUCLEOTIDE SEQUENCE [LARGE SCALE GENOMIC DNA]</scope>
    <source>
        <strain evidence="9">JCM 16378</strain>
    </source>
</reference>
<dbReference type="Gene3D" id="3.30.300.30">
    <property type="match status" value="1"/>
</dbReference>
<feature type="domain" description="AMP-binding enzyme C-terminal" evidence="7">
    <location>
        <begin position="427"/>
        <end position="504"/>
    </location>
</feature>
<dbReference type="InterPro" id="IPR045851">
    <property type="entry name" value="AMP-bd_C_sf"/>
</dbReference>
<name>A0ABP6GTV3_9MICO</name>
<evidence type="ECO:0000313" key="8">
    <source>
        <dbReference type="EMBL" id="GAA2731236.1"/>
    </source>
</evidence>
<feature type="region of interest" description="Disordered" evidence="5">
    <location>
        <begin position="139"/>
        <end position="161"/>
    </location>
</feature>
<gene>
    <name evidence="8" type="ORF">GCM10009867_04350</name>
</gene>
<comment type="caution">
    <text evidence="8">The sequence shown here is derived from an EMBL/GenBank/DDBJ whole genome shotgun (WGS) entry which is preliminary data.</text>
</comment>
<evidence type="ECO:0000259" key="7">
    <source>
        <dbReference type="Pfam" id="PF13193"/>
    </source>
</evidence>
<protein>
    <submittedName>
        <fullName evidence="8">ATP-dependent acyl-CoA ligase</fullName>
    </submittedName>
</protein>
<evidence type="ECO:0000256" key="2">
    <source>
        <dbReference type="ARBA" id="ARBA00022598"/>
    </source>
</evidence>
<dbReference type="InterPro" id="IPR020845">
    <property type="entry name" value="AMP-binding_CS"/>
</dbReference>
<evidence type="ECO:0000313" key="9">
    <source>
        <dbReference type="Proteomes" id="UP001501326"/>
    </source>
</evidence>
<dbReference type="PANTHER" id="PTHR43107:SF15">
    <property type="entry name" value="FATTY ACID TRANSPORT PROTEIN 3, ISOFORM A"/>
    <property type="match status" value="1"/>
</dbReference>
<keyword evidence="3" id="KW-0547">Nucleotide-binding</keyword>
<keyword evidence="4" id="KW-0067">ATP-binding</keyword>
<organism evidence="8 9">
    <name type="scientific">Pedococcus aerophilus</name>
    <dbReference type="NCBI Taxonomy" id="436356"/>
    <lineage>
        <taxon>Bacteria</taxon>
        <taxon>Bacillati</taxon>
        <taxon>Actinomycetota</taxon>
        <taxon>Actinomycetes</taxon>
        <taxon>Micrococcales</taxon>
        <taxon>Intrasporangiaceae</taxon>
        <taxon>Pedococcus</taxon>
    </lineage>
</organism>
<dbReference type="InterPro" id="IPR042099">
    <property type="entry name" value="ANL_N_sf"/>
</dbReference>
<accession>A0ABP6GTV3</accession>
<feature type="domain" description="AMP-dependent synthetase/ligase" evidence="6">
    <location>
        <begin position="18"/>
        <end position="377"/>
    </location>
</feature>
<dbReference type="InterPro" id="IPR000873">
    <property type="entry name" value="AMP-dep_synth/lig_dom"/>
</dbReference>
<evidence type="ECO:0000256" key="3">
    <source>
        <dbReference type="ARBA" id="ARBA00022741"/>
    </source>
</evidence>
<evidence type="ECO:0000259" key="6">
    <source>
        <dbReference type="Pfam" id="PF00501"/>
    </source>
</evidence>
<dbReference type="Pfam" id="PF00501">
    <property type="entry name" value="AMP-binding"/>
    <property type="match status" value="1"/>
</dbReference>
<evidence type="ECO:0000256" key="4">
    <source>
        <dbReference type="ARBA" id="ARBA00022840"/>
    </source>
</evidence>
<dbReference type="Pfam" id="PF13193">
    <property type="entry name" value="AMP-binding_C"/>
    <property type="match status" value="1"/>
</dbReference>
<keyword evidence="9" id="KW-1185">Reference proteome</keyword>
<dbReference type="SUPFAM" id="SSF56801">
    <property type="entry name" value="Acetyl-CoA synthetase-like"/>
    <property type="match status" value="1"/>
</dbReference>
<feature type="compositionally biased region" description="Acidic residues" evidence="5">
    <location>
        <begin position="142"/>
        <end position="158"/>
    </location>
</feature>
<comment type="similarity">
    <text evidence="1">Belongs to the ATP-dependent AMP-binding enzyme family.</text>
</comment>
<dbReference type="InterPro" id="IPR025110">
    <property type="entry name" value="AMP-bd_C"/>
</dbReference>
<dbReference type="PANTHER" id="PTHR43107">
    <property type="entry name" value="LONG-CHAIN FATTY ACID TRANSPORT PROTEIN"/>
    <property type="match status" value="1"/>
</dbReference>
<keyword evidence="2 8" id="KW-0436">Ligase</keyword>